<organism evidence="1 2">
    <name type="scientific">Marinomonas aquiplantarum</name>
    <dbReference type="NCBI Taxonomy" id="491951"/>
    <lineage>
        <taxon>Bacteria</taxon>
        <taxon>Pseudomonadati</taxon>
        <taxon>Pseudomonadota</taxon>
        <taxon>Gammaproteobacteria</taxon>
        <taxon>Oceanospirillales</taxon>
        <taxon>Oceanospirillaceae</taxon>
        <taxon>Marinomonas</taxon>
    </lineage>
</organism>
<accession>A0A366D837</accession>
<proteinExistence type="predicted"/>
<dbReference type="EMBL" id="QNRF01000001">
    <property type="protein sequence ID" value="RBO86207.1"/>
    <property type="molecule type" value="Genomic_DNA"/>
</dbReference>
<dbReference type="AlphaFoldDB" id="A0A366D837"/>
<evidence type="ECO:0000313" key="1">
    <source>
        <dbReference type="EMBL" id="RBO86207.1"/>
    </source>
</evidence>
<name>A0A366D837_9GAMM</name>
<evidence type="ECO:0000313" key="2">
    <source>
        <dbReference type="Proteomes" id="UP000252086"/>
    </source>
</evidence>
<dbReference type="OrthoDB" id="6105811at2"/>
<dbReference type="Proteomes" id="UP000252086">
    <property type="component" value="Unassembled WGS sequence"/>
</dbReference>
<sequence length="117" mass="14177">MSYFHQFLKQWQTQLKREMAVFGLDYRVVDENEYSEVQTNTLHYLQYRRSVLPHFIAVKEERDNVAWLMLEKQLHAFADKADRGVPRLTSKLHMNEEQIIIRLNFCYDPDQHIIYVS</sequence>
<keyword evidence="2" id="KW-1185">Reference proteome</keyword>
<comment type="caution">
    <text evidence="1">The sequence shown here is derived from an EMBL/GenBank/DDBJ whole genome shotgun (WGS) entry which is preliminary data.</text>
</comment>
<dbReference type="RefSeq" id="WP_113873078.1">
    <property type="nucleotide sequence ID" value="NZ_QNRF01000001.1"/>
</dbReference>
<reference evidence="1 2" key="1">
    <citation type="submission" date="2018-06" db="EMBL/GenBank/DDBJ databases">
        <title>Genomic Encyclopedia of Type Strains, Phase III (KMG-III): the genomes of soil and plant-associated and newly described type strains.</title>
        <authorList>
            <person name="Whitman W."/>
        </authorList>
    </citation>
    <scope>NUCLEOTIDE SEQUENCE [LARGE SCALE GENOMIC DNA]</scope>
    <source>
        <strain evidence="1 2">CECT 7732</strain>
    </source>
</reference>
<gene>
    <name evidence="1" type="ORF">DFP76_101484</name>
</gene>
<protein>
    <submittedName>
        <fullName evidence="1">Uncharacterized protein</fullName>
    </submittedName>
</protein>